<evidence type="ECO:0000256" key="4">
    <source>
        <dbReference type="HAMAP-Rule" id="MF_00434"/>
    </source>
</evidence>
<sequence>MTRPKRLSPEAQAEALATLTGWKLVQSREAITRRFVFRDFSEAFGWMTRVALLAEAMNHHPEWSNVYRTVEVTLATHDAGGLTELDVKLARAIDALAS</sequence>
<dbReference type="PANTHER" id="PTHR12599">
    <property type="entry name" value="PTERIN-4-ALPHA-CARBINOLAMINE DEHYDRATASE"/>
    <property type="match status" value="1"/>
</dbReference>
<reference evidence="6 8" key="2">
    <citation type="submission" date="2017-02" db="EMBL/GenBank/DDBJ databases">
        <authorList>
            <person name="Peterson S.W."/>
        </authorList>
    </citation>
    <scope>NUCLEOTIDE SEQUENCE [LARGE SCALE GENOMIC DNA]</scope>
    <source>
        <strain evidence="6 8">DSM 9653</strain>
    </source>
</reference>
<dbReference type="NCBIfam" id="NF002017">
    <property type="entry name" value="PRK00823.1-2"/>
    <property type="match status" value="1"/>
</dbReference>
<dbReference type="EC" id="4.2.1.96" evidence="4"/>
<dbReference type="SUPFAM" id="SSF55248">
    <property type="entry name" value="PCD-like"/>
    <property type="match status" value="1"/>
</dbReference>
<keyword evidence="7" id="KW-1185">Reference proteome</keyword>
<dbReference type="Proteomes" id="UP000190130">
    <property type="component" value="Unassembled WGS sequence"/>
</dbReference>
<gene>
    <name evidence="5" type="ORF">ARD30_23830</name>
    <name evidence="6" type="ORF">SAMN05660750_04914</name>
</gene>
<dbReference type="EMBL" id="FUYX01000022">
    <property type="protein sequence ID" value="SKC16059.1"/>
    <property type="molecule type" value="Genomic_DNA"/>
</dbReference>
<reference evidence="5 7" key="1">
    <citation type="submission" date="2015-10" db="EMBL/GenBank/DDBJ databases">
        <title>Draft genome of Bosea thiooxidans.</title>
        <authorList>
            <person name="Wang X."/>
        </authorList>
    </citation>
    <scope>NUCLEOTIDE SEQUENCE [LARGE SCALE GENOMIC DNA]</scope>
    <source>
        <strain evidence="5 7">CGMCC 9174</strain>
    </source>
</reference>
<dbReference type="HAMAP" id="MF_00434">
    <property type="entry name" value="Pterin_4_alpha"/>
    <property type="match status" value="1"/>
</dbReference>
<evidence type="ECO:0000313" key="8">
    <source>
        <dbReference type="Proteomes" id="UP000190130"/>
    </source>
</evidence>
<evidence type="ECO:0000256" key="2">
    <source>
        <dbReference type="ARBA" id="ARBA00006472"/>
    </source>
</evidence>
<dbReference type="InterPro" id="IPR036428">
    <property type="entry name" value="PCD_sf"/>
</dbReference>
<comment type="catalytic activity">
    <reaction evidence="1 4">
        <text>(4aS,6R)-4a-hydroxy-L-erythro-5,6,7,8-tetrahydrobiopterin = (6R)-L-erythro-6,7-dihydrobiopterin + H2O</text>
        <dbReference type="Rhea" id="RHEA:11920"/>
        <dbReference type="ChEBI" id="CHEBI:15377"/>
        <dbReference type="ChEBI" id="CHEBI:15642"/>
        <dbReference type="ChEBI" id="CHEBI:43120"/>
        <dbReference type="EC" id="4.2.1.96"/>
    </reaction>
</comment>
<evidence type="ECO:0000313" key="5">
    <source>
        <dbReference type="EMBL" id="KQK27981.1"/>
    </source>
</evidence>
<dbReference type="OrthoDB" id="9794987at2"/>
<dbReference type="InterPro" id="IPR001533">
    <property type="entry name" value="Pterin_deHydtase"/>
</dbReference>
<evidence type="ECO:0000256" key="3">
    <source>
        <dbReference type="ARBA" id="ARBA00023239"/>
    </source>
</evidence>
<dbReference type="GO" id="GO:0008124">
    <property type="term" value="F:4-alpha-hydroxytetrahydrobiopterin dehydratase activity"/>
    <property type="evidence" value="ECO:0007669"/>
    <property type="project" value="UniProtKB-UniRule"/>
</dbReference>
<name>A0A0Q3HZK7_9HYPH</name>
<dbReference type="Proteomes" id="UP000051562">
    <property type="component" value="Unassembled WGS sequence"/>
</dbReference>
<dbReference type="EMBL" id="LMAR01000083">
    <property type="protein sequence ID" value="KQK27981.1"/>
    <property type="molecule type" value="Genomic_DNA"/>
</dbReference>
<accession>A0A0Q3HZK7</accession>
<dbReference type="CDD" id="cd00914">
    <property type="entry name" value="PCD_DCoH_subfamily_b"/>
    <property type="match status" value="1"/>
</dbReference>
<dbReference type="RefSeq" id="WP_055730671.1">
    <property type="nucleotide sequence ID" value="NZ_FUYX01000022.1"/>
</dbReference>
<evidence type="ECO:0000256" key="1">
    <source>
        <dbReference type="ARBA" id="ARBA00001554"/>
    </source>
</evidence>
<dbReference type="PANTHER" id="PTHR12599:SF0">
    <property type="entry name" value="PTERIN-4-ALPHA-CARBINOLAMINE DEHYDRATASE"/>
    <property type="match status" value="1"/>
</dbReference>
<dbReference type="STRING" id="53254.SAMN05660750_04914"/>
<protein>
    <recommendedName>
        <fullName evidence="4">Putative pterin-4-alpha-carbinolamine dehydratase</fullName>
        <shortName evidence="4">PHS</shortName>
        <ecNumber evidence="4">4.2.1.96</ecNumber>
    </recommendedName>
    <alternativeName>
        <fullName evidence="4">4-alpha-hydroxy-tetrahydropterin dehydratase</fullName>
    </alternativeName>
    <alternativeName>
        <fullName evidence="4">Pterin carbinolamine dehydratase</fullName>
        <shortName evidence="4">PCD</shortName>
    </alternativeName>
</protein>
<dbReference type="Gene3D" id="3.30.1360.20">
    <property type="entry name" value="Transcriptional coactivator/pterin dehydratase"/>
    <property type="match status" value="1"/>
</dbReference>
<comment type="similarity">
    <text evidence="2 4">Belongs to the pterin-4-alpha-carbinolamine dehydratase family.</text>
</comment>
<evidence type="ECO:0000313" key="6">
    <source>
        <dbReference type="EMBL" id="SKC16059.1"/>
    </source>
</evidence>
<dbReference type="NCBIfam" id="NF002018">
    <property type="entry name" value="PRK00823.1-3"/>
    <property type="match status" value="1"/>
</dbReference>
<dbReference type="AlphaFoldDB" id="A0A0Q3HZK7"/>
<organism evidence="5 7">
    <name type="scientific">Bosea thiooxidans</name>
    <dbReference type="NCBI Taxonomy" id="53254"/>
    <lineage>
        <taxon>Bacteria</taxon>
        <taxon>Pseudomonadati</taxon>
        <taxon>Pseudomonadota</taxon>
        <taxon>Alphaproteobacteria</taxon>
        <taxon>Hyphomicrobiales</taxon>
        <taxon>Boseaceae</taxon>
        <taxon>Bosea</taxon>
    </lineage>
</organism>
<proteinExistence type="inferred from homology"/>
<dbReference type="GO" id="GO:0006729">
    <property type="term" value="P:tetrahydrobiopterin biosynthetic process"/>
    <property type="evidence" value="ECO:0007669"/>
    <property type="project" value="InterPro"/>
</dbReference>
<keyword evidence="3 4" id="KW-0456">Lyase</keyword>
<dbReference type="Pfam" id="PF01329">
    <property type="entry name" value="Pterin_4a"/>
    <property type="match status" value="1"/>
</dbReference>
<evidence type="ECO:0000313" key="7">
    <source>
        <dbReference type="Proteomes" id="UP000051562"/>
    </source>
</evidence>